<evidence type="ECO:0000256" key="1">
    <source>
        <dbReference type="SAM" id="MobiDB-lite"/>
    </source>
</evidence>
<dbReference type="Proteomes" id="UP001295444">
    <property type="component" value="Chromosome 02"/>
</dbReference>
<dbReference type="EMBL" id="OW240913">
    <property type="protein sequence ID" value="CAH2251250.1"/>
    <property type="molecule type" value="Genomic_DNA"/>
</dbReference>
<keyword evidence="3" id="KW-1185">Reference proteome</keyword>
<name>A0AAD1RF36_PELCU</name>
<reference evidence="2" key="1">
    <citation type="submission" date="2022-03" db="EMBL/GenBank/DDBJ databases">
        <authorList>
            <person name="Alioto T."/>
            <person name="Alioto T."/>
            <person name="Gomez Garrido J."/>
        </authorList>
    </citation>
    <scope>NUCLEOTIDE SEQUENCE</scope>
</reference>
<feature type="non-terminal residue" evidence="2">
    <location>
        <position position="122"/>
    </location>
</feature>
<accession>A0AAD1RF36</accession>
<evidence type="ECO:0000313" key="3">
    <source>
        <dbReference type="Proteomes" id="UP001295444"/>
    </source>
</evidence>
<dbReference type="AlphaFoldDB" id="A0AAD1RF36"/>
<proteinExistence type="predicted"/>
<protein>
    <submittedName>
        <fullName evidence="2">Uncharacterized protein</fullName>
    </submittedName>
</protein>
<feature type="region of interest" description="Disordered" evidence="1">
    <location>
        <begin position="1"/>
        <end position="21"/>
    </location>
</feature>
<evidence type="ECO:0000313" key="2">
    <source>
        <dbReference type="EMBL" id="CAH2251250.1"/>
    </source>
</evidence>
<gene>
    <name evidence="2" type="ORF">PECUL_23A053509</name>
</gene>
<sequence length="122" mass="13923">MGRQPTGQQGGPRKQDNTYETTPAFITKFNHQSRVIGKILIKHWNILRSDSTLTNILDPKPKIIFTKAPNLQLLLTVCQVPIQKGFSPKQTGLPPTLFWEKNQGSNSYFKHLDGKAYRIAYR</sequence>
<organism evidence="2 3">
    <name type="scientific">Pelobates cultripes</name>
    <name type="common">Western spadefoot toad</name>
    <dbReference type="NCBI Taxonomy" id="61616"/>
    <lineage>
        <taxon>Eukaryota</taxon>
        <taxon>Metazoa</taxon>
        <taxon>Chordata</taxon>
        <taxon>Craniata</taxon>
        <taxon>Vertebrata</taxon>
        <taxon>Euteleostomi</taxon>
        <taxon>Amphibia</taxon>
        <taxon>Batrachia</taxon>
        <taxon>Anura</taxon>
        <taxon>Pelobatoidea</taxon>
        <taxon>Pelobatidae</taxon>
        <taxon>Pelobates</taxon>
    </lineage>
</organism>